<comment type="subunit">
    <text evidence="7">The basal body constitutes a major portion of the flagellar organelle and consists of four rings (L,P,S, and M) mounted on a central rod.</text>
</comment>
<keyword evidence="4 7" id="KW-0472">Membrane</keyword>
<dbReference type="Proteomes" id="UP001302719">
    <property type="component" value="Chromosome"/>
</dbReference>
<proteinExistence type="inferred from homology"/>
<evidence type="ECO:0000256" key="2">
    <source>
        <dbReference type="ARBA" id="ARBA00006929"/>
    </source>
</evidence>
<dbReference type="Pfam" id="PF02107">
    <property type="entry name" value="FlgH"/>
    <property type="match status" value="1"/>
</dbReference>
<comment type="subcellular location">
    <subcellularLocation>
        <location evidence="7">Cell outer membrane</location>
        <topology evidence="7">Lipid-anchor</topology>
    </subcellularLocation>
    <subcellularLocation>
        <location evidence="7">Bacterial flagellum basal body</location>
    </subcellularLocation>
</comment>
<sequence>MSNDVLRAKSWAWGVLLLAVVVSGFGCAKEKTMRQVEAESYLLEKSPPSSMGSLWDPGNGRAYMFEDRRAGRIGDIVVVQIVEQHKGSKKANTKADRDSSLSAGVSGGLFGINTLSQKFAEYFNIDAGTSHEFEGDGSTSREDTLTGTIAANVIEVFPNGDLRIRGKREVTVNSEKQTMTIKGIVRRIDLDTQNMVLSSKVADAEISYTGLGVVDDVQRPGWATRIFDWLTPF</sequence>
<keyword evidence="8" id="KW-0969">Cilium</keyword>
<keyword evidence="8" id="KW-0282">Flagellum</keyword>
<dbReference type="PANTHER" id="PTHR34933:SF1">
    <property type="entry name" value="FLAGELLAR L-RING PROTEIN"/>
    <property type="match status" value="1"/>
</dbReference>
<evidence type="ECO:0000256" key="3">
    <source>
        <dbReference type="ARBA" id="ARBA00022729"/>
    </source>
</evidence>
<evidence type="ECO:0000256" key="5">
    <source>
        <dbReference type="ARBA" id="ARBA00023143"/>
    </source>
</evidence>
<keyword evidence="5 7" id="KW-0975">Bacterial flagellum</keyword>
<dbReference type="HAMAP" id="MF_00415">
    <property type="entry name" value="FlgH"/>
    <property type="match status" value="1"/>
</dbReference>
<dbReference type="InterPro" id="IPR000527">
    <property type="entry name" value="Flag_Lring"/>
</dbReference>
<keyword evidence="8" id="KW-0966">Cell projection</keyword>
<evidence type="ECO:0000256" key="6">
    <source>
        <dbReference type="ARBA" id="ARBA00023237"/>
    </source>
</evidence>
<keyword evidence="9" id="KW-1185">Reference proteome</keyword>
<evidence type="ECO:0000313" key="8">
    <source>
        <dbReference type="EMBL" id="WNM56808.1"/>
    </source>
</evidence>
<evidence type="ECO:0000256" key="1">
    <source>
        <dbReference type="ARBA" id="ARBA00002591"/>
    </source>
</evidence>
<evidence type="ECO:0000313" key="9">
    <source>
        <dbReference type="Proteomes" id="UP001302719"/>
    </source>
</evidence>
<dbReference type="PRINTS" id="PR01008">
    <property type="entry name" value="FLGLRINGFLGH"/>
</dbReference>
<dbReference type="EMBL" id="CP116967">
    <property type="protein sequence ID" value="WNM56808.1"/>
    <property type="molecule type" value="Genomic_DNA"/>
</dbReference>
<comment type="function">
    <text evidence="1 7">Assembles around the rod to form the L-ring and probably protects the motor/basal body from shearing forces during rotation.</text>
</comment>
<dbReference type="GO" id="GO:0009427">
    <property type="term" value="C:bacterial-type flagellum basal body, distal rod, L ring"/>
    <property type="evidence" value="ECO:0007669"/>
    <property type="project" value="InterPro"/>
</dbReference>
<keyword evidence="7" id="KW-0449">Lipoprotein</keyword>
<dbReference type="PANTHER" id="PTHR34933">
    <property type="entry name" value="FLAGELLAR L-RING PROTEIN"/>
    <property type="match status" value="1"/>
</dbReference>
<keyword evidence="3 7" id="KW-0732">Signal</keyword>
<evidence type="ECO:0000256" key="7">
    <source>
        <dbReference type="HAMAP-Rule" id="MF_00415"/>
    </source>
</evidence>
<dbReference type="RefSeq" id="WP_312640598.1">
    <property type="nucleotide sequence ID" value="NZ_CP116967.1"/>
</dbReference>
<organism evidence="8 9">
    <name type="scientific">Candidatus Nitrospira allomarina</name>
    <dbReference type="NCBI Taxonomy" id="3020900"/>
    <lineage>
        <taxon>Bacteria</taxon>
        <taxon>Pseudomonadati</taxon>
        <taxon>Nitrospirota</taxon>
        <taxon>Nitrospiria</taxon>
        <taxon>Nitrospirales</taxon>
        <taxon>Nitrospiraceae</taxon>
        <taxon>Nitrospira</taxon>
    </lineage>
</organism>
<dbReference type="GO" id="GO:0071973">
    <property type="term" value="P:bacterial-type flagellum-dependent cell motility"/>
    <property type="evidence" value="ECO:0007669"/>
    <property type="project" value="InterPro"/>
</dbReference>
<gene>
    <name evidence="7" type="primary">flgH</name>
    <name evidence="8" type="ORF">PP769_12565</name>
</gene>
<comment type="similarity">
    <text evidence="2 7">Belongs to the FlgH family.</text>
</comment>
<dbReference type="GO" id="GO:0003774">
    <property type="term" value="F:cytoskeletal motor activity"/>
    <property type="evidence" value="ECO:0007669"/>
    <property type="project" value="InterPro"/>
</dbReference>
<evidence type="ECO:0000256" key="4">
    <source>
        <dbReference type="ARBA" id="ARBA00023136"/>
    </source>
</evidence>
<dbReference type="KEGG" id="nall:PP769_12565"/>
<keyword evidence="6 7" id="KW-0998">Cell outer membrane</keyword>
<reference evidence="8 9" key="1">
    <citation type="submission" date="2023-01" db="EMBL/GenBank/DDBJ databases">
        <title>Cultivation and genomic characterization of new, ubiquitous marine nitrite-oxidizing bacteria from the Nitrospirales.</title>
        <authorList>
            <person name="Mueller A.J."/>
            <person name="Daebeler A."/>
            <person name="Herbold C.W."/>
            <person name="Kirkegaard R.H."/>
            <person name="Daims H."/>
        </authorList>
    </citation>
    <scope>NUCLEOTIDE SEQUENCE [LARGE SCALE GENOMIC DNA]</scope>
    <source>
        <strain evidence="8 9">VA</strain>
    </source>
</reference>
<dbReference type="PROSITE" id="PS51257">
    <property type="entry name" value="PROKAR_LIPOPROTEIN"/>
    <property type="match status" value="1"/>
</dbReference>
<dbReference type="AlphaFoldDB" id="A0AA96GD87"/>
<protein>
    <recommendedName>
        <fullName evidence="7">Flagellar L-ring protein</fullName>
    </recommendedName>
    <alternativeName>
        <fullName evidence="7">Basal body L-ring protein</fullName>
    </alternativeName>
</protein>
<name>A0AA96GD87_9BACT</name>
<accession>A0AA96GD87</accession>
<dbReference type="GO" id="GO:0009279">
    <property type="term" value="C:cell outer membrane"/>
    <property type="evidence" value="ECO:0007669"/>
    <property type="project" value="UniProtKB-SubCell"/>
</dbReference>